<evidence type="ECO:0000313" key="3">
    <source>
        <dbReference type="Proteomes" id="UP000076532"/>
    </source>
</evidence>
<feature type="domain" description="Enoyl reductase (ER)" evidence="1">
    <location>
        <begin position="8"/>
        <end position="331"/>
    </location>
</feature>
<name>A0A166K2N5_9AGAM</name>
<dbReference type="SMART" id="SM00829">
    <property type="entry name" value="PKS_ER"/>
    <property type="match status" value="1"/>
</dbReference>
<dbReference type="EMBL" id="KV417547">
    <property type="protein sequence ID" value="KZP21462.1"/>
    <property type="molecule type" value="Genomic_DNA"/>
</dbReference>
<protein>
    <submittedName>
        <fullName evidence="2">GroES-like protein</fullName>
    </submittedName>
</protein>
<dbReference type="AlphaFoldDB" id="A0A166K2N5"/>
<dbReference type="SUPFAM" id="SSF50129">
    <property type="entry name" value="GroES-like"/>
    <property type="match status" value="1"/>
</dbReference>
<dbReference type="Pfam" id="PF00107">
    <property type="entry name" value="ADH_zinc_N"/>
    <property type="match status" value="1"/>
</dbReference>
<dbReference type="SUPFAM" id="SSF51735">
    <property type="entry name" value="NAD(P)-binding Rossmann-fold domains"/>
    <property type="match status" value="1"/>
</dbReference>
<dbReference type="InterPro" id="IPR013154">
    <property type="entry name" value="ADH-like_N"/>
</dbReference>
<dbReference type="InterPro" id="IPR011032">
    <property type="entry name" value="GroES-like_sf"/>
</dbReference>
<dbReference type="OrthoDB" id="3233595at2759"/>
<dbReference type="PANTHER" id="PTHR45348:SF5">
    <property type="entry name" value="OXIDOREDUCTASE, PUTATIVE (AFU_ORTHOLOGUE AFUA_8G01420)-RELATED"/>
    <property type="match status" value="1"/>
</dbReference>
<evidence type="ECO:0000259" key="1">
    <source>
        <dbReference type="SMART" id="SM00829"/>
    </source>
</evidence>
<dbReference type="PANTHER" id="PTHR45348">
    <property type="entry name" value="HYPOTHETICAL OXIDOREDUCTASE (EUROFUNG)"/>
    <property type="match status" value="1"/>
</dbReference>
<dbReference type="STRING" id="436010.A0A166K2N5"/>
<proteinExistence type="predicted"/>
<accession>A0A166K2N5</accession>
<reference evidence="2 3" key="1">
    <citation type="journal article" date="2016" name="Mol. Biol. Evol.">
        <title>Comparative Genomics of Early-Diverging Mushroom-Forming Fungi Provides Insights into the Origins of Lignocellulose Decay Capabilities.</title>
        <authorList>
            <person name="Nagy L.G."/>
            <person name="Riley R."/>
            <person name="Tritt A."/>
            <person name="Adam C."/>
            <person name="Daum C."/>
            <person name="Floudas D."/>
            <person name="Sun H."/>
            <person name="Yadav J.S."/>
            <person name="Pangilinan J."/>
            <person name="Larsson K.H."/>
            <person name="Matsuura K."/>
            <person name="Barry K."/>
            <person name="Labutti K."/>
            <person name="Kuo R."/>
            <person name="Ohm R.A."/>
            <person name="Bhattacharya S.S."/>
            <person name="Shirouzu T."/>
            <person name="Yoshinaga Y."/>
            <person name="Martin F.M."/>
            <person name="Grigoriev I.V."/>
            <person name="Hibbett D.S."/>
        </authorList>
    </citation>
    <scope>NUCLEOTIDE SEQUENCE [LARGE SCALE GENOMIC DNA]</scope>
    <source>
        <strain evidence="2 3">CBS 109695</strain>
    </source>
</reference>
<dbReference type="InterPro" id="IPR020843">
    <property type="entry name" value="ER"/>
</dbReference>
<gene>
    <name evidence="2" type="ORF">FIBSPDRAFT_740543</name>
</gene>
<organism evidence="2 3">
    <name type="scientific">Athelia psychrophila</name>
    <dbReference type="NCBI Taxonomy" id="1759441"/>
    <lineage>
        <taxon>Eukaryota</taxon>
        <taxon>Fungi</taxon>
        <taxon>Dikarya</taxon>
        <taxon>Basidiomycota</taxon>
        <taxon>Agaricomycotina</taxon>
        <taxon>Agaricomycetes</taxon>
        <taxon>Agaricomycetidae</taxon>
        <taxon>Atheliales</taxon>
        <taxon>Atheliaceae</taxon>
        <taxon>Athelia</taxon>
    </lineage>
</organism>
<dbReference type="InterPro" id="IPR036291">
    <property type="entry name" value="NAD(P)-bd_dom_sf"/>
</dbReference>
<dbReference type="CDD" id="cd08249">
    <property type="entry name" value="enoyl_reductase_like"/>
    <property type="match status" value="1"/>
</dbReference>
<dbReference type="GO" id="GO:0016651">
    <property type="term" value="F:oxidoreductase activity, acting on NAD(P)H"/>
    <property type="evidence" value="ECO:0007669"/>
    <property type="project" value="InterPro"/>
</dbReference>
<dbReference type="InterPro" id="IPR047122">
    <property type="entry name" value="Trans-enoyl_RdTase-like"/>
</dbReference>
<dbReference type="Gene3D" id="3.40.50.720">
    <property type="entry name" value="NAD(P)-binding Rossmann-like Domain"/>
    <property type="match status" value="1"/>
</dbReference>
<dbReference type="InterPro" id="IPR013149">
    <property type="entry name" value="ADH-like_C"/>
</dbReference>
<dbReference type="Proteomes" id="UP000076532">
    <property type="component" value="Unassembled WGS sequence"/>
</dbReference>
<sequence length="338" mass="36078">MRAVWSTKTSRVLTKLPVPSPSANEVLIRNVAVASNPKDWKYPIWYPGWESVEGNDVAGYIEGVGSGVAALKPGDKVAAYTKMRTDQKYGGYAEFSVSPATTVIPLGPKVSFEEACTLPLAFMTAAIGLYKRLGLPTPENRPPSPIPVVIYGASSVVGSYAVQLAKLSNLRVIGIAGASADIPRELGADEVIDYRGKTPSQLASAIGDALDGQGSSAHYAFDCISTADSVLTLGKALEHQGGYLTTVLESAEEAVSQLPKSVTHVGRTAVRTAHGENEEFADHLYKQLGAWIEEGKFRGSKFRVMPGGLQAVDEGLRILQDGEVRGFKLVYRIAETPP</sequence>
<keyword evidence="3" id="KW-1185">Reference proteome</keyword>
<dbReference type="Pfam" id="PF08240">
    <property type="entry name" value="ADH_N"/>
    <property type="match status" value="1"/>
</dbReference>
<dbReference type="Gene3D" id="3.90.180.10">
    <property type="entry name" value="Medium-chain alcohol dehydrogenases, catalytic domain"/>
    <property type="match status" value="1"/>
</dbReference>
<evidence type="ECO:0000313" key="2">
    <source>
        <dbReference type="EMBL" id="KZP21462.1"/>
    </source>
</evidence>